<dbReference type="GO" id="GO:0016151">
    <property type="term" value="F:nickel cation binding"/>
    <property type="evidence" value="ECO:0007669"/>
    <property type="project" value="UniProtKB-UniRule"/>
</dbReference>
<keyword evidence="2 3" id="KW-0143">Chaperone</keyword>
<comment type="similarity">
    <text evidence="1 3">Belongs to the UreD family.</text>
</comment>
<dbReference type="EMBL" id="NWTK01000018">
    <property type="protein sequence ID" value="PKR49756.1"/>
    <property type="molecule type" value="Genomic_DNA"/>
</dbReference>
<dbReference type="GO" id="GO:0005737">
    <property type="term" value="C:cytoplasm"/>
    <property type="evidence" value="ECO:0007669"/>
    <property type="project" value="UniProtKB-SubCell"/>
</dbReference>
<gene>
    <name evidence="3" type="primary">ureD</name>
    <name evidence="4" type="ORF">COO20_21850</name>
</gene>
<comment type="caution">
    <text evidence="4">The sequence shown here is derived from an EMBL/GenBank/DDBJ whole genome shotgun (WGS) entry which is preliminary data.</text>
</comment>
<dbReference type="HAMAP" id="MF_01384">
    <property type="entry name" value="UreD"/>
    <property type="match status" value="1"/>
</dbReference>
<proteinExistence type="inferred from homology"/>
<dbReference type="Proteomes" id="UP000233597">
    <property type="component" value="Unassembled WGS sequence"/>
</dbReference>
<dbReference type="PANTHER" id="PTHR33643:SF1">
    <property type="entry name" value="UREASE ACCESSORY PROTEIN D"/>
    <property type="match status" value="1"/>
</dbReference>
<evidence type="ECO:0000256" key="1">
    <source>
        <dbReference type="ARBA" id="ARBA00007177"/>
    </source>
</evidence>
<comment type="function">
    <text evidence="3">Required for maturation of urease via the functional incorporation of the urease nickel metallocenter.</text>
</comment>
<name>A0A2N3KGY6_9PROT</name>
<evidence type="ECO:0000313" key="4">
    <source>
        <dbReference type="EMBL" id="PKR49756.1"/>
    </source>
</evidence>
<dbReference type="PANTHER" id="PTHR33643">
    <property type="entry name" value="UREASE ACCESSORY PROTEIN D"/>
    <property type="match status" value="1"/>
</dbReference>
<reference evidence="4 5" key="1">
    <citation type="submission" date="2017-09" db="EMBL/GenBank/DDBJ databases">
        <title>Biodiversity and function of Thalassospira species in the particle-attached aromatic-hydrocarbon-degrading consortia from the surface seawater of the South China Sea.</title>
        <authorList>
            <person name="Dong C."/>
            <person name="Liu R."/>
            <person name="Shao Z."/>
        </authorList>
    </citation>
    <scope>NUCLEOTIDE SEQUENCE [LARGE SCALE GENOMIC DNA]</scope>
    <source>
        <strain evidence="4 5">CSC1P2</strain>
    </source>
</reference>
<dbReference type="OrthoDB" id="9798842at2"/>
<comment type="subunit">
    <text evidence="3">UreD, UreF and UreG form a complex that acts as a GTP-hydrolysis-dependent molecular chaperone, activating the urease apoprotein by helping to assemble the nickel containing metallocenter of UreC. The UreE protein probably delivers the nickel.</text>
</comment>
<evidence type="ECO:0000256" key="3">
    <source>
        <dbReference type="HAMAP-Rule" id="MF_01384"/>
    </source>
</evidence>
<dbReference type="InterPro" id="IPR002669">
    <property type="entry name" value="UreD"/>
</dbReference>
<protein>
    <recommendedName>
        <fullName evidence="3">Urease accessory protein UreD</fullName>
    </recommendedName>
</protein>
<dbReference type="Pfam" id="PF01774">
    <property type="entry name" value="UreD"/>
    <property type="match status" value="1"/>
</dbReference>
<evidence type="ECO:0000256" key="2">
    <source>
        <dbReference type="ARBA" id="ARBA00023186"/>
    </source>
</evidence>
<accession>A0A2N3KGY6</accession>
<dbReference type="AlphaFoldDB" id="A0A2N3KGY6"/>
<sequence>MRPIITDGRAEVAFKAAPVSHMLSRLDHLYYRDPMKMLFPRPQPGDISQAVLATTSGGMVGGDRLSFSGRAGENAQLLITAQAAEKVYRSLGPDGKMQVVLSADDNSWLEWLPQETILFEGARLRRTTSVSVAGSGRVLAGEMMVFGRLARGEVFTRGLARDAWDVTLDGRPVWRDALHLDGNILQVLDHPASFNGARASATAVYTGRGAEDMLEFARESLEGAVQQGDGVLAAATAMANIVIVRWLAAEPMRLRSAYGAWWATFRNRVNNLPARLPRMWEI</sequence>
<keyword evidence="3" id="KW-0963">Cytoplasm</keyword>
<organism evidence="4 5">
    <name type="scientific">Thalassospira marina</name>
    <dbReference type="NCBI Taxonomy" id="2048283"/>
    <lineage>
        <taxon>Bacteria</taxon>
        <taxon>Pseudomonadati</taxon>
        <taxon>Pseudomonadota</taxon>
        <taxon>Alphaproteobacteria</taxon>
        <taxon>Rhodospirillales</taxon>
        <taxon>Thalassospiraceae</taxon>
        <taxon>Thalassospira</taxon>
    </lineage>
</organism>
<comment type="subcellular location">
    <subcellularLocation>
        <location evidence="3">Cytoplasm</location>
    </subcellularLocation>
</comment>
<keyword evidence="3" id="KW-0996">Nickel insertion</keyword>
<evidence type="ECO:0000313" key="5">
    <source>
        <dbReference type="Proteomes" id="UP000233597"/>
    </source>
</evidence>